<name>A0ABV4H5Y5_9ACTN</name>
<organism evidence="2 3">
    <name type="scientific">Kineococcus halophytocola</name>
    <dbReference type="NCBI Taxonomy" id="3234027"/>
    <lineage>
        <taxon>Bacteria</taxon>
        <taxon>Bacillati</taxon>
        <taxon>Actinomycetota</taxon>
        <taxon>Actinomycetes</taxon>
        <taxon>Kineosporiales</taxon>
        <taxon>Kineosporiaceae</taxon>
        <taxon>Kineococcus</taxon>
    </lineage>
</organism>
<comment type="caution">
    <text evidence="2">The sequence shown here is derived from an EMBL/GenBank/DDBJ whole genome shotgun (WGS) entry which is preliminary data.</text>
</comment>
<dbReference type="Proteomes" id="UP001565927">
    <property type="component" value="Unassembled WGS sequence"/>
</dbReference>
<evidence type="ECO:0000313" key="2">
    <source>
        <dbReference type="EMBL" id="MEZ0166992.1"/>
    </source>
</evidence>
<reference evidence="2 3" key="1">
    <citation type="submission" date="2024-07" db="EMBL/GenBank/DDBJ databases">
        <authorList>
            <person name="Thanompreechachai J."/>
            <person name="Duangmal K."/>
        </authorList>
    </citation>
    <scope>NUCLEOTIDE SEQUENCE [LARGE SCALE GENOMIC DNA]</scope>
    <source>
        <strain evidence="2 3">LSe6-4</strain>
    </source>
</reference>
<evidence type="ECO:0000313" key="3">
    <source>
        <dbReference type="Proteomes" id="UP001565927"/>
    </source>
</evidence>
<feature type="region of interest" description="Disordered" evidence="1">
    <location>
        <begin position="31"/>
        <end position="52"/>
    </location>
</feature>
<proteinExistence type="predicted"/>
<evidence type="ECO:0000256" key="1">
    <source>
        <dbReference type="SAM" id="MobiDB-lite"/>
    </source>
</evidence>
<gene>
    <name evidence="2" type="ORF">AB2L27_19740</name>
</gene>
<dbReference type="EMBL" id="JBGFTU010000038">
    <property type="protein sequence ID" value="MEZ0166992.1"/>
    <property type="molecule type" value="Genomic_DNA"/>
</dbReference>
<accession>A0ABV4H5Y5</accession>
<protein>
    <submittedName>
        <fullName evidence="2">Uncharacterized protein</fullName>
    </submittedName>
</protein>
<sequence>MDEDAELATCHSDDDLEAFARRWGQRFWSVEQRRRRPRPRPDRVPTGTGWVR</sequence>
<keyword evidence="3" id="KW-1185">Reference proteome</keyword>